<sequence length="273" mass="30039">METLKTQGIELPRLGFGTYRMPGGGCQPVVESALELGYRHIDTAEMYQNEEAVGAAIAASGLGRKQLHLTTKVWHENLKPESLRRALDASLGKLGVDYVDLYMVHWPSRDMDLSAIMETMLGFLQNGTVRSIGVCNFNMTMLRKAIEEIGAPIACHQIEYHAFLDQSKMLSYLRQKGIPLVAYAPLAQGRAASDPVLQGIGVKHGVTAAQVALAWLLEQDGVAVIPKAQRRESQKSNLDALAVKLDDDDRHAIAVLPKNHRFVTPPFAPEWDA</sequence>
<dbReference type="SUPFAM" id="SSF51430">
    <property type="entry name" value="NAD(P)-linked oxidoreductase"/>
    <property type="match status" value="1"/>
</dbReference>
<keyword evidence="2" id="KW-0521">NADP</keyword>
<feature type="binding site" evidence="5">
    <location>
        <position position="105"/>
    </location>
    <ligand>
        <name>substrate</name>
    </ligand>
</feature>
<evidence type="ECO:0000259" key="7">
    <source>
        <dbReference type="Pfam" id="PF00248"/>
    </source>
</evidence>
<dbReference type="PANTHER" id="PTHR43827">
    <property type="entry name" value="2,5-DIKETO-D-GLUCONIC ACID REDUCTASE"/>
    <property type="match status" value="1"/>
</dbReference>
<organism evidence="8 9">
    <name type="scientific">Paraburkholderia madseniana</name>
    <dbReference type="NCBI Taxonomy" id="2599607"/>
    <lineage>
        <taxon>Bacteria</taxon>
        <taxon>Pseudomonadati</taxon>
        <taxon>Pseudomonadota</taxon>
        <taxon>Betaproteobacteria</taxon>
        <taxon>Burkholderiales</taxon>
        <taxon>Burkholderiaceae</taxon>
        <taxon>Paraburkholderia</taxon>
    </lineage>
</organism>
<evidence type="ECO:0000256" key="3">
    <source>
        <dbReference type="ARBA" id="ARBA00023002"/>
    </source>
</evidence>
<evidence type="ECO:0000256" key="2">
    <source>
        <dbReference type="ARBA" id="ARBA00022857"/>
    </source>
</evidence>
<dbReference type="PIRSF" id="PIRSF000097">
    <property type="entry name" value="AKR"/>
    <property type="match status" value="1"/>
</dbReference>
<reference evidence="8 9" key="1">
    <citation type="journal article" date="2020" name="Int. J. Syst. Evol. Microbiol.">
        <title>Paraburkholderia madseniana sp. nov., a phenolic acid-degrading bacterium isolated from acidic forest soil.</title>
        <authorList>
            <person name="Wilhelm R.C."/>
            <person name="Murphy S.J.L."/>
            <person name="Feriancek N.M."/>
            <person name="Karasz D.C."/>
            <person name="DeRito C.M."/>
            <person name="Newman J.D."/>
            <person name="Buckley D.H."/>
        </authorList>
    </citation>
    <scope>NUCLEOTIDE SEQUENCE [LARGE SCALE GENOMIC DNA]</scope>
    <source>
        <strain evidence="8 9">RP11</strain>
    </source>
</reference>
<dbReference type="PROSITE" id="PS00798">
    <property type="entry name" value="ALDOKETO_REDUCTASE_1"/>
    <property type="match status" value="1"/>
</dbReference>
<keyword evidence="3 8" id="KW-0560">Oxidoreductase</keyword>
<comment type="caution">
    <text evidence="8">The sequence shown here is derived from an EMBL/GenBank/DDBJ whole genome shotgun (WGS) entry which is preliminary data.</text>
</comment>
<dbReference type="InterPro" id="IPR023210">
    <property type="entry name" value="NADP_OxRdtase_dom"/>
</dbReference>
<dbReference type="EC" id="1.1.1.274" evidence="8"/>
<feature type="domain" description="NADP-dependent oxidoreductase" evidence="7">
    <location>
        <begin position="14"/>
        <end position="253"/>
    </location>
</feature>
<dbReference type="EMBL" id="VOSW01000070">
    <property type="protein sequence ID" value="KAE8756122.1"/>
    <property type="molecule type" value="Genomic_DNA"/>
</dbReference>
<protein>
    <submittedName>
        <fullName evidence="8">2,5-didehydrogluconate reductase DkgB</fullName>
        <ecNumber evidence="8">1.1.1.274</ecNumber>
    </submittedName>
</protein>
<evidence type="ECO:0000256" key="5">
    <source>
        <dbReference type="PIRSR" id="PIRSR000097-2"/>
    </source>
</evidence>
<feature type="active site" description="Proton donor" evidence="4">
    <location>
        <position position="47"/>
    </location>
</feature>
<dbReference type="PROSITE" id="PS00062">
    <property type="entry name" value="ALDOKETO_REDUCTASE_2"/>
    <property type="match status" value="1"/>
</dbReference>
<evidence type="ECO:0000256" key="6">
    <source>
        <dbReference type="PIRSR" id="PIRSR000097-3"/>
    </source>
</evidence>
<gene>
    <name evidence="8" type="primary">dkgB</name>
    <name evidence="8" type="ORF">FSO04_30550</name>
</gene>
<dbReference type="InterPro" id="IPR020471">
    <property type="entry name" value="AKR"/>
</dbReference>
<evidence type="ECO:0000256" key="1">
    <source>
        <dbReference type="ARBA" id="ARBA00007905"/>
    </source>
</evidence>
<dbReference type="Gene3D" id="3.20.20.100">
    <property type="entry name" value="NADP-dependent oxidoreductase domain"/>
    <property type="match status" value="1"/>
</dbReference>
<accession>A0A6N6W671</accession>
<dbReference type="AlphaFoldDB" id="A0A6N6W671"/>
<dbReference type="InterPro" id="IPR036812">
    <property type="entry name" value="NAD(P)_OxRdtase_dom_sf"/>
</dbReference>
<evidence type="ECO:0000313" key="8">
    <source>
        <dbReference type="EMBL" id="KAE8756122.1"/>
    </source>
</evidence>
<dbReference type="PANTHER" id="PTHR43827:SF3">
    <property type="entry name" value="NADP-DEPENDENT OXIDOREDUCTASE DOMAIN-CONTAINING PROTEIN"/>
    <property type="match status" value="1"/>
</dbReference>
<dbReference type="GO" id="GO:0051596">
    <property type="term" value="P:methylglyoxal catabolic process"/>
    <property type="evidence" value="ECO:0007669"/>
    <property type="project" value="TreeGrafter"/>
</dbReference>
<dbReference type="PRINTS" id="PR00069">
    <property type="entry name" value="ALDKETRDTASE"/>
</dbReference>
<evidence type="ECO:0000313" key="9">
    <source>
        <dbReference type="Proteomes" id="UP000463700"/>
    </source>
</evidence>
<dbReference type="Proteomes" id="UP000463700">
    <property type="component" value="Unassembled WGS sequence"/>
</dbReference>
<proteinExistence type="inferred from homology"/>
<evidence type="ECO:0000256" key="4">
    <source>
        <dbReference type="PIRSR" id="PIRSR000097-1"/>
    </source>
</evidence>
<dbReference type="GO" id="GO:1990002">
    <property type="term" value="F:methylglyoxal reductase (NADPH) (acetol producing) activity"/>
    <property type="evidence" value="ECO:0007669"/>
    <property type="project" value="TreeGrafter"/>
</dbReference>
<dbReference type="Pfam" id="PF00248">
    <property type="entry name" value="Aldo_ket_red"/>
    <property type="match status" value="1"/>
</dbReference>
<dbReference type="OrthoDB" id="9804790at2"/>
<comment type="similarity">
    <text evidence="1">Belongs to the aldo/keto reductase family.</text>
</comment>
<dbReference type="RefSeq" id="WP_154565340.1">
    <property type="nucleotide sequence ID" value="NZ_JAMXWG010000010.1"/>
</dbReference>
<name>A0A6N6W671_9BURK</name>
<feature type="site" description="Lowers pKa of active site Tyr" evidence="6">
    <location>
        <position position="72"/>
    </location>
</feature>
<dbReference type="InterPro" id="IPR018170">
    <property type="entry name" value="Aldo/ket_reductase_CS"/>
</dbReference>
<dbReference type="GO" id="GO:0050580">
    <property type="term" value="F:2,5-didehydrogluconate reductase activity"/>
    <property type="evidence" value="ECO:0007669"/>
    <property type="project" value="UniProtKB-EC"/>
</dbReference>